<keyword evidence="9 10" id="KW-0630">Potassium</keyword>
<comment type="cofactor">
    <cofactor evidence="10">
        <name>K(+)</name>
        <dbReference type="ChEBI" id="CHEBI:29103"/>
    </cofactor>
    <text evidence="10">Binds 1 potassium ion per subunit.</text>
</comment>
<dbReference type="NCBIfam" id="TIGR01034">
    <property type="entry name" value="metK"/>
    <property type="match status" value="1"/>
</dbReference>
<feature type="binding site" description="in other chain" evidence="10">
    <location>
        <position position="263"/>
    </location>
    <ligand>
        <name>L-methionine</name>
        <dbReference type="ChEBI" id="CHEBI:57844"/>
        <note>ligand shared between two neighboring subunits</note>
    </ligand>
</feature>
<evidence type="ECO:0000256" key="2">
    <source>
        <dbReference type="ARBA" id="ARBA00009685"/>
    </source>
</evidence>
<dbReference type="InterPro" id="IPR022631">
    <property type="entry name" value="ADOMET_SYNTHASE_CS"/>
</dbReference>
<evidence type="ECO:0000259" key="14">
    <source>
        <dbReference type="Pfam" id="PF02772"/>
    </source>
</evidence>
<feature type="domain" description="S-adenosylmethionine synthetase C-terminal" evidence="15">
    <location>
        <begin position="226"/>
        <end position="365"/>
    </location>
</feature>
<dbReference type="AlphaFoldDB" id="A0A059XRH7"/>
<protein>
    <recommendedName>
        <fullName evidence="10">S-adenosylmethionine synthase</fullName>
        <shortName evidence="10">AdoMet synthase</shortName>
        <ecNumber evidence="10">2.5.1.6</ecNumber>
    </recommendedName>
    <alternativeName>
        <fullName evidence="10">MAT</fullName>
    </alternativeName>
    <alternativeName>
        <fullName evidence="10">Methionine adenosyltransferase</fullName>
    </alternativeName>
</protein>
<evidence type="ECO:0000256" key="9">
    <source>
        <dbReference type="ARBA" id="ARBA00022958"/>
    </source>
</evidence>
<feature type="binding site" description="in other chain" evidence="10">
    <location>
        <begin position="238"/>
        <end position="239"/>
    </location>
    <ligand>
        <name>ATP</name>
        <dbReference type="ChEBI" id="CHEBI:30616"/>
        <note>ligand shared between two neighboring subunits</note>
    </ligand>
</feature>
<dbReference type="PROSITE" id="PS00377">
    <property type="entry name" value="ADOMET_SYNTHASE_2"/>
    <property type="match status" value="1"/>
</dbReference>
<dbReference type="InterPro" id="IPR022628">
    <property type="entry name" value="S-AdoMet_synt_N"/>
</dbReference>
<feature type="binding site" evidence="10">
    <location>
        <position position="232"/>
    </location>
    <ligand>
        <name>ATP</name>
        <dbReference type="ChEBI" id="CHEBI:30616"/>
        <note>ligand shared between two neighboring subunits</note>
    </ligand>
</feature>
<evidence type="ECO:0000256" key="6">
    <source>
        <dbReference type="ARBA" id="ARBA00022741"/>
    </source>
</evidence>
<dbReference type="EMBL" id="CP007521">
    <property type="protein sequence ID" value="AIA29393.1"/>
    <property type="molecule type" value="Genomic_DNA"/>
</dbReference>
<dbReference type="PANTHER" id="PTHR11964">
    <property type="entry name" value="S-ADENOSYLMETHIONINE SYNTHETASE"/>
    <property type="match status" value="1"/>
</dbReference>
<evidence type="ECO:0000256" key="3">
    <source>
        <dbReference type="ARBA" id="ARBA00022563"/>
    </source>
</evidence>
<dbReference type="InterPro" id="IPR022629">
    <property type="entry name" value="S-AdoMet_synt_central"/>
</dbReference>
<dbReference type="Pfam" id="PF02773">
    <property type="entry name" value="S-AdoMet_synt_C"/>
    <property type="match status" value="1"/>
</dbReference>
<feature type="binding site" evidence="10">
    <location>
        <position position="18"/>
    </location>
    <ligand>
        <name>Mg(2+)</name>
        <dbReference type="ChEBI" id="CHEBI:18420"/>
    </ligand>
</feature>
<dbReference type="UniPathway" id="UPA00315">
    <property type="reaction ID" value="UER00080"/>
</dbReference>
<dbReference type="GO" id="GO:0000287">
    <property type="term" value="F:magnesium ion binding"/>
    <property type="evidence" value="ECO:0007669"/>
    <property type="project" value="UniProtKB-UniRule"/>
</dbReference>
<proteinExistence type="inferred from homology"/>
<dbReference type="GO" id="GO:0006556">
    <property type="term" value="P:S-adenosylmethionine biosynthetic process"/>
    <property type="evidence" value="ECO:0007669"/>
    <property type="project" value="UniProtKB-UniRule"/>
</dbReference>
<feature type="binding site" evidence="10">
    <location>
        <position position="232"/>
    </location>
    <ligand>
        <name>L-methionine</name>
        <dbReference type="ChEBI" id="CHEBI:57844"/>
        <note>ligand shared between two neighboring subunits</note>
    </ligand>
</feature>
<feature type="binding site" evidence="10">
    <location>
        <position position="259"/>
    </location>
    <ligand>
        <name>ATP</name>
        <dbReference type="ChEBI" id="CHEBI:30616"/>
        <note>ligand shared between two neighboring subunits</note>
    </ligand>
</feature>
<keyword evidence="10" id="KW-0963">Cytoplasm</keyword>
<dbReference type="Proteomes" id="UP000027088">
    <property type="component" value="Chromosome"/>
</dbReference>
<evidence type="ECO:0000256" key="1">
    <source>
        <dbReference type="ARBA" id="ARBA00005224"/>
    </source>
</evidence>
<dbReference type="Pfam" id="PF02772">
    <property type="entry name" value="S-AdoMet_synt_M"/>
    <property type="match status" value="1"/>
</dbReference>
<dbReference type="PIRSF" id="PIRSF000497">
    <property type="entry name" value="MAT"/>
    <property type="match status" value="1"/>
</dbReference>
<dbReference type="eggNOG" id="COG0192">
    <property type="taxonomic scope" value="Bacteria"/>
</dbReference>
<feature type="binding site" description="in other chain" evidence="10">
    <location>
        <begin position="157"/>
        <end position="159"/>
    </location>
    <ligand>
        <name>ATP</name>
        <dbReference type="ChEBI" id="CHEBI:30616"/>
        <note>ligand shared between two neighboring subunits</note>
    </ligand>
</feature>
<evidence type="ECO:0000256" key="11">
    <source>
        <dbReference type="RuleBase" id="RU000542"/>
    </source>
</evidence>
<comment type="cofactor">
    <cofactor evidence="10">
        <name>Mg(2+)</name>
        <dbReference type="ChEBI" id="CHEBI:18420"/>
    </cofactor>
    <text evidence="10">Binds 2 divalent ions per subunit.</text>
</comment>
<comment type="subcellular location">
    <subcellularLocation>
        <location evidence="10 11">Cytoplasm</location>
    </subcellularLocation>
</comment>
<keyword evidence="17" id="KW-1185">Reference proteome</keyword>
<dbReference type="KEGG" id="mcr:MCFN_01225"/>
<dbReference type="EC" id="2.5.1.6" evidence="10"/>
<keyword evidence="6 10" id="KW-0547">Nucleotide-binding</keyword>
<reference evidence="16 17" key="1">
    <citation type="journal article" date="2014" name="Genome Announc.">
        <title>Complete Genome Sequence of the Bovine Mastitis Pathogen Mycoplasma californicum Strain ST-6T (ATCC 33461T).</title>
        <authorList>
            <person name="Calcutt M.J."/>
            <person name="Foecking M.F."/>
            <person name="Fox L.K."/>
        </authorList>
    </citation>
    <scope>NUCLEOTIDE SEQUENCE [LARGE SCALE GENOMIC DNA]</scope>
    <source>
        <strain evidence="16 17">ST-6</strain>
    </source>
</reference>
<feature type="region of interest" description="Flexible loop" evidence="10">
    <location>
        <begin position="93"/>
        <end position="103"/>
    </location>
</feature>
<dbReference type="InterPro" id="IPR022636">
    <property type="entry name" value="S-AdoMet_synthetase_sfam"/>
</dbReference>
<evidence type="ECO:0000256" key="4">
    <source>
        <dbReference type="ARBA" id="ARBA00022679"/>
    </source>
</evidence>
<evidence type="ECO:0000256" key="10">
    <source>
        <dbReference type="HAMAP-Rule" id="MF_00086"/>
    </source>
</evidence>
<keyword evidence="3 10" id="KW-0554">One-carbon metabolism</keyword>
<comment type="function">
    <text evidence="10">Catalyzes the formation of S-adenosylmethionine (AdoMet) from methionine and ATP. The overall synthetic reaction is composed of two sequential steps, AdoMet formation and the subsequent tripolyphosphate hydrolysis which occurs prior to release of AdoMet from the enzyme.</text>
</comment>
<feature type="binding site" evidence="10">
    <location>
        <position position="255"/>
    </location>
    <ligand>
        <name>ATP</name>
        <dbReference type="ChEBI" id="CHEBI:30616"/>
        <note>ligand shared between two neighboring subunits</note>
    </ligand>
</feature>
<comment type="pathway">
    <text evidence="1 10">Amino-acid biosynthesis; S-adenosyl-L-methionine biosynthesis; S-adenosyl-L-methionine from L-methionine: step 1/1.</text>
</comment>
<evidence type="ECO:0000256" key="7">
    <source>
        <dbReference type="ARBA" id="ARBA00022840"/>
    </source>
</evidence>
<dbReference type="InterPro" id="IPR022630">
    <property type="entry name" value="S-AdoMet_synt_C"/>
</dbReference>
<dbReference type="SUPFAM" id="SSF55973">
    <property type="entry name" value="S-adenosylmethionine synthetase"/>
    <property type="match status" value="3"/>
</dbReference>
<keyword evidence="7 10" id="KW-0067">ATP-binding</keyword>
<feature type="domain" description="S-adenosylmethionine synthetase N-terminal" evidence="13">
    <location>
        <begin position="5"/>
        <end position="95"/>
    </location>
</feature>
<gene>
    <name evidence="10 16" type="primary">metK</name>
    <name evidence="16" type="ORF">MCFN_01225</name>
</gene>
<dbReference type="CDD" id="cd18079">
    <property type="entry name" value="S-AdoMet_synt"/>
    <property type="match status" value="1"/>
</dbReference>
<dbReference type="GO" id="GO:0006730">
    <property type="term" value="P:one-carbon metabolic process"/>
    <property type="evidence" value="ECO:0007669"/>
    <property type="project" value="UniProtKB-KW"/>
</dbReference>
<organism evidence="16 17">
    <name type="scientific">Mycoplasmopsis californica</name>
    <dbReference type="NCBI Taxonomy" id="2113"/>
    <lineage>
        <taxon>Bacteria</taxon>
        <taxon>Bacillati</taxon>
        <taxon>Mycoplasmatota</taxon>
        <taxon>Mycoplasmoidales</taxon>
        <taxon>Metamycoplasmataceae</taxon>
        <taxon>Mycoplasmopsis</taxon>
    </lineage>
</organism>
<accession>A0A059XRH7</accession>
<dbReference type="PROSITE" id="PS00376">
    <property type="entry name" value="ADOMET_SYNTHASE_1"/>
    <property type="match status" value="1"/>
</dbReference>
<evidence type="ECO:0000313" key="16">
    <source>
        <dbReference type="EMBL" id="AIA29393.1"/>
    </source>
</evidence>
<dbReference type="HAMAP" id="MF_00086">
    <property type="entry name" value="S_AdoMet_synth1"/>
    <property type="match status" value="1"/>
</dbReference>
<evidence type="ECO:0000256" key="12">
    <source>
        <dbReference type="RuleBase" id="RU004462"/>
    </source>
</evidence>
<dbReference type="GO" id="GO:0005524">
    <property type="term" value="F:ATP binding"/>
    <property type="evidence" value="ECO:0007669"/>
    <property type="project" value="UniProtKB-UniRule"/>
</dbReference>
<feature type="binding site" description="in other chain" evidence="10">
    <location>
        <position position="16"/>
    </location>
    <ligand>
        <name>ATP</name>
        <dbReference type="ChEBI" id="CHEBI:30616"/>
        <note>ligand shared between two neighboring subunits</note>
    </ligand>
</feature>
<feature type="binding site" description="in other chain" evidence="10">
    <location>
        <position position="93"/>
    </location>
    <ligand>
        <name>L-methionine</name>
        <dbReference type="ChEBI" id="CHEBI:57844"/>
        <note>ligand shared between two neighboring subunits</note>
    </ligand>
</feature>
<dbReference type="FunFam" id="3.30.300.10:FF:000003">
    <property type="entry name" value="S-adenosylmethionine synthase"/>
    <property type="match status" value="1"/>
</dbReference>
<keyword evidence="5 10" id="KW-0479">Metal-binding</keyword>
<evidence type="ECO:0000313" key="17">
    <source>
        <dbReference type="Proteomes" id="UP000027088"/>
    </source>
</evidence>
<keyword evidence="8 10" id="KW-0460">Magnesium</keyword>
<feature type="domain" description="S-adenosylmethionine synthetase central" evidence="14">
    <location>
        <begin position="107"/>
        <end position="224"/>
    </location>
</feature>
<keyword evidence="4 10" id="KW-0808">Transferase</keyword>
<name>A0A059XRH7_9BACT</name>
<dbReference type="GO" id="GO:0004478">
    <property type="term" value="F:methionine adenosyltransferase activity"/>
    <property type="evidence" value="ECO:0007669"/>
    <property type="project" value="UniProtKB-UniRule"/>
</dbReference>
<evidence type="ECO:0000259" key="13">
    <source>
        <dbReference type="Pfam" id="PF00438"/>
    </source>
</evidence>
<evidence type="ECO:0000256" key="5">
    <source>
        <dbReference type="ARBA" id="ARBA00022723"/>
    </source>
</evidence>
<evidence type="ECO:0000259" key="15">
    <source>
        <dbReference type="Pfam" id="PF02773"/>
    </source>
</evidence>
<dbReference type="InterPro" id="IPR002133">
    <property type="entry name" value="S-AdoMet_synthetase"/>
</dbReference>
<feature type="binding site" evidence="10">
    <location>
        <position position="44"/>
    </location>
    <ligand>
        <name>K(+)</name>
        <dbReference type="ChEBI" id="CHEBI:29103"/>
    </ligand>
</feature>
<feature type="binding site" description="in other chain" evidence="10">
    <location>
        <position position="57"/>
    </location>
    <ligand>
        <name>L-methionine</name>
        <dbReference type="ChEBI" id="CHEBI:57844"/>
        <note>ligand shared between two neighboring subunits</note>
    </ligand>
</feature>
<sequence>MEYKKLFTSESVGQGHPDKVCDQISDTILDAYLVQDKYSRVAVETMASGKTLFISGEVSSTVTVDSSKIAENILKKLGYFTDELKIIVDIKQQSPDISQGVDLGDEEIGAGDQGIMFGYATNETPNFMPLAHTLAQELVKKADKLRQSGEFKWAKADMKSQVTVDYTNPEKTTIDTVLLSIQHDENFNELEFKNFIKKFIITPVLAEYGFDKANKILINPTGRFVIGGPIGDTGLTGRKIIVDTYGGAARHGGGAFSGKDYTKVDRSAAYACRWIAKNLVASRLADRVEIQVSYAIGVAEPVSVSVYTFGTEKVERQLIEEVVWKLFDLRPYEIIKNLKLRDIKYAPTSYFGHFGRQDLDLPWERLNKVEEIKEFVRERM</sequence>
<feature type="binding site" description="in other chain" evidence="10">
    <location>
        <begin position="223"/>
        <end position="224"/>
    </location>
    <ligand>
        <name>ATP</name>
        <dbReference type="ChEBI" id="CHEBI:30616"/>
        <note>ligand shared between two neighboring subunits</note>
    </ligand>
</feature>
<comment type="catalytic activity">
    <reaction evidence="10">
        <text>L-methionine + ATP + H2O = S-adenosyl-L-methionine + phosphate + diphosphate</text>
        <dbReference type="Rhea" id="RHEA:21080"/>
        <dbReference type="ChEBI" id="CHEBI:15377"/>
        <dbReference type="ChEBI" id="CHEBI:30616"/>
        <dbReference type="ChEBI" id="CHEBI:33019"/>
        <dbReference type="ChEBI" id="CHEBI:43474"/>
        <dbReference type="ChEBI" id="CHEBI:57844"/>
        <dbReference type="ChEBI" id="CHEBI:59789"/>
        <dbReference type="EC" id="2.5.1.6"/>
    </reaction>
</comment>
<comment type="similarity">
    <text evidence="2 10 12">Belongs to the AdoMet synthase family.</text>
</comment>
<dbReference type="Gene3D" id="3.30.300.10">
    <property type="match status" value="3"/>
</dbReference>
<dbReference type="Pfam" id="PF00438">
    <property type="entry name" value="S-AdoMet_synt_N"/>
    <property type="match status" value="1"/>
</dbReference>
<dbReference type="GO" id="GO:0005737">
    <property type="term" value="C:cytoplasm"/>
    <property type="evidence" value="ECO:0007669"/>
    <property type="project" value="UniProtKB-SubCell"/>
</dbReference>
<comment type="subunit">
    <text evidence="10">Homotetramer; dimer of dimers.</text>
</comment>
<dbReference type="RefSeq" id="WP_038561387.1">
    <property type="nucleotide sequence ID" value="NZ_CP007521.1"/>
</dbReference>
<evidence type="ECO:0000256" key="8">
    <source>
        <dbReference type="ARBA" id="ARBA00022842"/>
    </source>
</evidence>